<dbReference type="EMBL" id="FOEL01000017">
    <property type="protein sequence ID" value="SER55814.1"/>
    <property type="molecule type" value="Genomic_DNA"/>
</dbReference>
<evidence type="ECO:0000313" key="1">
    <source>
        <dbReference type="EMBL" id="SER55814.1"/>
    </source>
</evidence>
<reference evidence="1 2" key="1">
    <citation type="submission" date="2016-10" db="EMBL/GenBank/DDBJ databases">
        <authorList>
            <person name="Varghese N."/>
            <person name="Submissions S."/>
        </authorList>
    </citation>
    <scope>NUCLEOTIDE SEQUENCE [LARGE SCALE GENOMIC DNA]</scope>
    <source>
        <strain evidence="1 2">TC-13</strain>
    </source>
</reference>
<protein>
    <submittedName>
        <fullName evidence="1">Uncharacterized protein</fullName>
    </submittedName>
</protein>
<evidence type="ECO:0000313" key="2">
    <source>
        <dbReference type="Proteomes" id="UP000199410"/>
    </source>
</evidence>
<dbReference type="AlphaFoldDB" id="A0A1H9Q5V2"/>
<name>A0A1H9Q5V2_9BACI</name>
<proteinExistence type="predicted"/>
<accession>A0A1H9Q5V2</accession>
<organism evidence="1 2">
    <name type="scientific">Lysinibacillus fusiformis</name>
    <dbReference type="NCBI Taxonomy" id="28031"/>
    <lineage>
        <taxon>Bacteria</taxon>
        <taxon>Bacillati</taxon>
        <taxon>Bacillota</taxon>
        <taxon>Bacilli</taxon>
        <taxon>Bacillales</taxon>
        <taxon>Bacillaceae</taxon>
        <taxon>Lysinibacillus</taxon>
    </lineage>
</organism>
<comment type="caution">
    <text evidence="1">The sequence shown here is derived from an EMBL/GenBank/DDBJ whole genome shotgun (WGS) entry which is preliminary data.</text>
</comment>
<gene>
    <name evidence="1" type="ORF">SAMN02787113_04061</name>
</gene>
<dbReference type="Proteomes" id="UP000199410">
    <property type="component" value="Unassembled WGS sequence"/>
</dbReference>
<sequence>MLKEGLKGIVFEIINRCTIYGYKIVKQRTIMDFEGIAEGILILVQSQMRSSHYPKDSERHKPKQLVPFFLFTS</sequence>